<accession>A0A0C3BE59</accession>
<sequence length="288" mass="31668">MSYQEPAASGYELTASEMDPAHHAIVPSDDQQDLAFRSIRAIDPKSLVPYGAATITPDRRTPKGIRPMIWVRLNETKSAVVFEVTLHTGQCVQVHVPFESWRLATCDPEAVRAAIQKAYLSLLRHKPDPAIVKPGMISLKVLSKHDPQHRTQVQTLQYSNARQSSLDSNSTRASLDSSRYTSSHNTRESTHTRSRSQGSRTPHRSQSHPQPLVPAVPPQPPVRPNVLTRLSTGRNLGGSRSQPASPLHPSPFVSITHSGQQPYVKVKQAPSGSAGFDPYAARYVAYGH</sequence>
<protein>
    <submittedName>
        <fullName evidence="2">Uncharacterized protein</fullName>
    </submittedName>
</protein>
<evidence type="ECO:0000313" key="2">
    <source>
        <dbReference type="EMBL" id="KIM29736.1"/>
    </source>
</evidence>
<dbReference type="AlphaFoldDB" id="A0A0C3BE59"/>
<dbReference type="HOGENOM" id="CLU_1012358_0_0_1"/>
<dbReference type="Proteomes" id="UP000054097">
    <property type="component" value="Unassembled WGS sequence"/>
</dbReference>
<evidence type="ECO:0000313" key="3">
    <source>
        <dbReference type="Proteomes" id="UP000054097"/>
    </source>
</evidence>
<dbReference type="EMBL" id="KN824287">
    <property type="protein sequence ID" value="KIM29736.1"/>
    <property type="molecule type" value="Genomic_DNA"/>
</dbReference>
<feature type="compositionally biased region" description="Pro residues" evidence="1">
    <location>
        <begin position="211"/>
        <end position="223"/>
    </location>
</feature>
<reference evidence="3" key="2">
    <citation type="submission" date="2015-01" db="EMBL/GenBank/DDBJ databases">
        <title>Evolutionary Origins and Diversification of the Mycorrhizal Mutualists.</title>
        <authorList>
            <consortium name="DOE Joint Genome Institute"/>
            <consortium name="Mycorrhizal Genomics Consortium"/>
            <person name="Kohler A."/>
            <person name="Kuo A."/>
            <person name="Nagy L.G."/>
            <person name="Floudas D."/>
            <person name="Copeland A."/>
            <person name="Barry K.W."/>
            <person name="Cichocki N."/>
            <person name="Veneault-Fourrey C."/>
            <person name="LaButti K."/>
            <person name="Lindquist E.A."/>
            <person name="Lipzen A."/>
            <person name="Lundell T."/>
            <person name="Morin E."/>
            <person name="Murat C."/>
            <person name="Riley R."/>
            <person name="Ohm R."/>
            <person name="Sun H."/>
            <person name="Tunlid A."/>
            <person name="Henrissat B."/>
            <person name="Grigoriev I.V."/>
            <person name="Hibbett D.S."/>
            <person name="Martin F."/>
        </authorList>
    </citation>
    <scope>NUCLEOTIDE SEQUENCE [LARGE SCALE GENOMIC DNA]</scope>
    <source>
        <strain evidence="3">MAFF 305830</strain>
    </source>
</reference>
<proteinExistence type="predicted"/>
<keyword evidence="3" id="KW-1185">Reference proteome</keyword>
<reference evidence="2 3" key="1">
    <citation type="submission" date="2014-04" db="EMBL/GenBank/DDBJ databases">
        <authorList>
            <consortium name="DOE Joint Genome Institute"/>
            <person name="Kuo A."/>
            <person name="Zuccaro A."/>
            <person name="Kohler A."/>
            <person name="Nagy L.G."/>
            <person name="Floudas D."/>
            <person name="Copeland A."/>
            <person name="Barry K.W."/>
            <person name="Cichocki N."/>
            <person name="Veneault-Fourrey C."/>
            <person name="LaButti K."/>
            <person name="Lindquist E.A."/>
            <person name="Lipzen A."/>
            <person name="Lundell T."/>
            <person name="Morin E."/>
            <person name="Murat C."/>
            <person name="Sun H."/>
            <person name="Tunlid A."/>
            <person name="Henrissat B."/>
            <person name="Grigoriev I.V."/>
            <person name="Hibbett D.S."/>
            <person name="Martin F."/>
            <person name="Nordberg H.P."/>
            <person name="Cantor M.N."/>
            <person name="Hua S.X."/>
        </authorList>
    </citation>
    <scope>NUCLEOTIDE SEQUENCE [LARGE SCALE GENOMIC DNA]</scope>
    <source>
        <strain evidence="2 3">MAFF 305830</strain>
    </source>
</reference>
<feature type="compositionally biased region" description="Polar residues" evidence="1">
    <location>
        <begin position="155"/>
        <end position="184"/>
    </location>
</feature>
<feature type="region of interest" description="Disordered" evidence="1">
    <location>
        <begin position="155"/>
        <end position="256"/>
    </location>
</feature>
<gene>
    <name evidence="2" type="ORF">M408DRAFT_8010</name>
</gene>
<evidence type="ECO:0000256" key="1">
    <source>
        <dbReference type="SAM" id="MobiDB-lite"/>
    </source>
</evidence>
<feature type="compositionally biased region" description="Polar residues" evidence="1">
    <location>
        <begin position="228"/>
        <end position="244"/>
    </location>
</feature>
<organism evidence="2 3">
    <name type="scientific">Serendipita vermifera MAFF 305830</name>
    <dbReference type="NCBI Taxonomy" id="933852"/>
    <lineage>
        <taxon>Eukaryota</taxon>
        <taxon>Fungi</taxon>
        <taxon>Dikarya</taxon>
        <taxon>Basidiomycota</taxon>
        <taxon>Agaricomycotina</taxon>
        <taxon>Agaricomycetes</taxon>
        <taxon>Sebacinales</taxon>
        <taxon>Serendipitaceae</taxon>
        <taxon>Serendipita</taxon>
    </lineage>
</organism>
<dbReference type="OrthoDB" id="3226371at2759"/>
<name>A0A0C3BE59_SERVB</name>